<dbReference type="RefSeq" id="WP_229826418.1">
    <property type="nucleotide sequence ID" value="NZ_BNAF01000004.1"/>
</dbReference>
<evidence type="ECO:0000313" key="2">
    <source>
        <dbReference type="Proteomes" id="UP000620550"/>
    </source>
</evidence>
<accession>A0ABQ3HY30</accession>
<dbReference type="Proteomes" id="UP000620550">
    <property type="component" value="Unassembled WGS sequence"/>
</dbReference>
<name>A0ABQ3HY30_9SPHI</name>
<organism evidence="1 2">
    <name type="scientific">Sphingobacterium griseoflavum</name>
    <dbReference type="NCBI Taxonomy" id="1474952"/>
    <lineage>
        <taxon>Bacteria</taxon>
        <taxon>Pseudomonadati</taxon>
        <taxon>Bacteroidota</taxon>
        <taxon>Sphingobacteriia</taxon>
        <taxon>Sphingobacteriales</taxon>
        <taxon>Sphingobacteriaceae</taxon>
        <taxon>Sphingobacterium</taxon>
    </lineage>
</organism>
<reference evidence="2" key="1">
    <citation type="journal article" date="2019" name="Int. J. Syst. Evol. Microbiol.">
        <title>The Global Catalogue of Microorganisms (GCM) 10K type strain sequencing project: providing services to taxonomists for standard genome sequencing and annotation.</title>
        <authorList>
            <consortium name="The Broad Institute Genomics Platform"/>
            <consortium name="The Broad Institute Genome Sequencing Center for Infectious Disease"/>
            <person name="Wu L."/>
            <person name="Ma J."/>
        </authorList>
    </citation>
    <scope>NUCLEOTIDE SEQUENCE [LARGE SCALE GENOMIC DNA]</scope>
    <source>
        <strain evidence="2">CGMCC 1.12966</strain>
    </source>
</reference>
<dbReference type="EMBL" id="BNAF01000004">
    <property type="protein sequence ID" value="GHE31595.1"/>
    <property type="molecule type" value="Genomic_DNA"/>
</dbReference>
<comment type="caution">
    <text evidence="1">The sequence shown here is derived from an EMBL/GenBank/DDBJ whole genome shotgun (WGS) entry which is preliminary data.</text>
</comment>
<proteinExistence type="predicted"/>
<evidence type="ECO:0000313" key="1">
    <source>
        <dbReference type="EMBL" id="GHE31595.1"/>
    </source>
</evidence>
<gene>
    <name evidence="1" type="ORF">GCM10017764_13400</name>
</gene>
<protein>
    <recommendedName>
        <fullName evidence="3">5-oxoprolinase</fullName>
    </recommendedName>
</protein>
<evidence type="ECO:0008006" key="3">
    <source>
        <dbReference type="Google" id="ProtNLM"/>
    </source>
</evidence>
<keyword evidence="2" id="KW-1185">Reference proteome</keyword>
<sequence>MSTILPLSKHLQEQFNNYSITELITINNDIVDRDGWGTSRSTFRHAILTALVKKGIDLSPIISREDGFSSIQIVKLRLENNVLIPLRQ</sequence>